<protein>
    <submittedName>
        <fullName evidence="3">Protein ROOT HAIR DEFECTIVE 3 homolog 2-like</fullName>
    </submittedName>
</protein>
<evidence type="ECO:0000259" key="1">
    <source>
        <dbReference type="Pfam" id="PF20428"/>
    </source>
</evidence>
<dbReference type="Pfam" id="PF20428">
    <property type="entry name" value="Sey1_3HB"/>
    <property type="match status" value="1"/>
</dbReference>
<dbReference type="RefSeq" id="XP_021804242.1">
    <property type="nucleotide sequence ID" value="XM_021948550.1"/>
</dbReference>
<dbReference type="Proteomes" id="UP000515124">
    <property type="component" value="Unplaced"/>
</dbReference>
<sequence length="166" mass="18306">MLRVWTGKEDIRSITKDARSASMKLLSVMAAIRLDEKPDHIEKVLFSSLMDGAVTVSSSQDREIGASVDPLASSNWEEVSSKNTLITPVQCQSLWRQFIAETENGVTQAISAHVMAATARCEEIANQKFSQLIFDEDWLALEEAVQIGPVQGFGKRLSSILSTYLS</sequence>
<dbReference type="PANTHER" id="PTHR45923">
    <property type="entry name" value="PROTEIN SEY1"/>
    <property type="match status" value="1"/>
</dbReference>
<evidence type="ECO:0000313" key="2">
    <source>
        <dbReference type="Proteomes" id="UP000515124"/>
    </source>
</evidence>
<organism evidence="2 3">
    <name type="scientific">Prunus avium</name>
    <name type="common">Cherry</name>
    <name type="synonym">Cerasus avium</name>
    <dbReference type="NCBI Taxonomy" id="42229"/>
    <lineage>
        <taxon>Eukaryota</taxon>
        <taxon>Viridiplantae</taxon>
        <taxon>Streptophyta</taxon>
        <taxon>Embryophyta</taxon>
        <taxon>Tracheophyta</taxon>
        <taxon>Spermatophyta</taxon>
        <taxon>Magnoliopsida</taxon>
        <taxon>eudicotyledons</taxon>
        <taxon>Gunneridae</taxon>
        <taxon>Pentapetalae</taxon>
        <taxon>rosids</taxon>
        <taxon>fabids</taxon>
        <taxon>Rosales</taxon>
        <taxon>Rosaceae</taxon>
        <taxon>Amygdaloideae</taxon>
        <taxon>Amygdaleae</taxon>
        <taxon>Prunus</taxon>
    </lineage>
</organism>
<dbReference type="GO" id="GO:0016320">
    <property type="term" value="P:endoplasmic reticulum membrane fusion"/>
    <property type="evidence" value="ECO:0007669"/>
    <property type="project" value="TreeGrafter"/>
</dbReference>
<dbReference type="AlphaFoldDB" id="A0A6P5RNR0"/>
<gene>
    <name evidence="3" type="primary">LOC110748587</name>
</gene>
<dbReference type="InterPro" id="IPR046758">
    <property type="entry name" value="Sey1/RHD3-like_3HB"/>
</dbReference>
<accession>A0A6P5RNR0</accession>
<dbReference type="PANTHER" id="PTHR45923:SF20">
    <property type="entry name" value="PROTEIN ROOT HAIR DEFECTIVE 3 HOMOLOG 2"/>
    <property type="match status" value="1"/>
</dbReference>
<dbReference type="GeneID" id="110748587"/>
<dbReference type="GO" id="GO:0003924">
    <property type="term" value="F:GTPase activity"/>
    <property type="evidence" value="ECO:0007669"/>
    <property type="project" value="TreeGrafter"/>
</dbReference>
<dbReference type="InterPro" id="IPR008803">
    <property type="entry name" value="RHD3/Sey1"/>
</dbReference>
<proteinExistence type="predicted"/>
<keyword evidence="2" id="KW-1185">Reference proteome</keyword>
<name>A0A6P5RNR0_PRUAV</name>
<dbReference type="KEGG" id="pavi:110748587"/>
<feature type="non-terminal residue" evidence="3">
    <location>
        <position position="166"/>
    </location>
</feature>
<dbReference type="GO" id="GO:0005783">
    <property type="term" value="C:endoplasmic reticulum"/>
    <property type="evidence" value="ECO:0007669"/>
    <property type="project" value="TreeGrafter"/>
</dbReference>
<reference evidence="3" key="1">
    <citation type="submission" date="2025-08" db="UniProtKB">
        <authorList>
            <consortium name="RefSeq"/>
        </authorList>
    </citation>
    <scope>IDENTIFICATION</scope>
</reference>
<evidence type="ECO:0000313" key="3">
    <source>
        <dbReference type="RefSeq" id="XP_021804242.1"/>
    </source>
</evidence>
<feature type="domain" description="Sey1/RHD3-like three-helix bundle" evidence="1">
    <location>
        <begin position="3"/>
        <end position="109"/>
    </location>
</feature>